<evidence type="ECO:0000313" key="1">
    <source>
        <dbReference type="EMBL" id="KHQ53935.1"/>
    </source>
</evidence>
<accession>A0A0B3RSH7</accession>
<evidence type="ECO:0000313" key="2">
    <source>
        <dbReference type="Proteomes" id="UP000030960"/>
    </source>
</evidence>
<proteinExistence type="predicted"/>
<dbReference type="GeneID" id="66504203"/>
<dbReference type="AlphaFoldDB" id="A0A0B3RSH7"/>
<dbReference type="EMBL" id="JSUQ01000005">
    <property type="protein sequence ID" value="KHQ53935.1"/>
    <property type="molecule type" value="Genomic_DNA"/>
</dbReference>
<gene>
    <name evidence="1" type="ORF">OA50_01523</name>
</gene>
<reference evidence="1 2" key="1">
    <citation type="submission" date="2014-10" db="EMBL/GenBank/DDBJ databases">
        <title>Genome sequence of Ponticoccus sp. strain UMTAT08 isolated from clonal culture of toxic dinoflagellate Alexandrium tamiyavanichii.</title>
        <authorList>
            <person name="Gan H.Y."/>
            <person name="Muhd D.-D."/>
            <person name="Mohd Noor M.E."/>
            <person name="Yeong Y.S."/>
            <person name="Usup G."/>
        </authorList>
    </citation>
    <scope>NUCLEOTIDE SEQUENCE [LARGE SCALE GENOMIC DNA]</scope>
    <source>
        <strain evidence="1 2">UMTAT08</strain>
    </source>
</reference>
<name>A0A0B3RSH7_9RHOB</name>
<keyword evidence="2" id="KW-1185">Reference proteome</keyword>
<dbReference type="RefSeq" id="WP_162846261.1">
    <property type="nucleotide sequence ID" value="NZ_AP022337.1"/>
</dbReference>
<sequence>MGRLIKWLFYLLVLGALALVAYAYVGPFFGADFSPPQSERRLPVQLDDG</sequence>
<organism evidence="1 2">
    <name type="scientific">Mameliella alba</name>
    <dbReference type="NCBI Taxonomy" id="561184"/>
    <lineage>
        <taxon>Bacteria</taxon>
        <taxon>Pseudomonadati</taxon>
        <taxon>Pseudomonadota</taxon>
        <taxon>Alphaproteobacteria</taxon>
        <taxon>Rhodobacterales</taxon>
        <taxon>Roseobacteraceae</taxon>
        <taxon>Mameliella</taxon>
    </lineage>
</organism>
<protein>
    <submittedName>
        <fullName evidence="1">Uncharacterized protein</fullName>
    </submittedName>
</protein>
<dbReference type="Proteomes" id="UP000030960">
    <property type="component" value="Unassembled WGS sequence"/>
</dbReference>
<comment type="caution">
    <text evidence="1">The sequence shown here is derived from an EMBL/GenBank/DDBJ whole genome shotgun (WGS) entry which is preliminary data.</text>
</comment>
<dbReference type="STRING" id="561184.SAMN05216376_101313"/>
<dbReference type="PATRIC" id="fig|1515334.3.peg.1525"/>